<organism evidence="2 5">
    <name type="scientific">Streptomyces radicis</name>
    <dbReference type="NCBI Taxonomy" id="1750517"/>
    <lineage>
        <taxon>Bacteria</taxon>
        <taxon>Bacillati</taxon>
        <taxon>Actinomycetota</taxon>
        <taxon>Actinomycetes</taxon>
        <taxon>Kitasatosporales</taxon>
        <taxon>Streptomycetaceae</taxon>
        <taxon>Streptomyces</taxon>
    </lineage>
</organism>
<reference evidence="4 5" key="1">
    <citation type="submission" date="2018-09" db="EMBL/GenBank/DDBJ databases">
        <title>Streptomyces sp. nov. DS1-2, an endophytic actinomycete isolated from roots of Dendrobium scabrilingue.</title>
        <authorList>
            <person name="Kuncharoen N."/>
            <person name="Kudo T."/>
            <person name="Ohkuma M."/>
            <person name="Yuki M."/>
            <person name="Tanasupawat S."/>
        </authorList>
    </citation>
    <scope>NUCLEOTIDE SEQUENCE [LARGE SCALE GENOMIC DNA]</scope>
    <source>
        <strain evidence="2 5">AZ1-7</strain>
        <strain evidence="3 4">DS1-2</strain>
    </source>
</reference>
<keyword evidence="4" id="KW-1185">Reference proteome</keyword>
<name>A0A3A9W3J4_9ACTN</name>
<dbReference type="SUPFAM" id="SSF47598">
    <property type="entry name" value="Ribbon-helix-helix"/>
    <property type="match status" value="1"/>
</dbReference>
<comment type="caution">
    <text evidence="2">The sequence shown here is derived from an EMBL/GenBank/DDBJ whole genome shotgun (WGS) entry which is preliminary data.</text>
</comment>
<dbReference type="Proteomes" id="UP000268652">
    <property type="component" value="Unassembled WGS sequence"/>
</dbReference>
<dbReference type="Proteomes" id="UP000275024">
    <property type="component" value="Unassembled WGS sequence"/>
</dbReference>
<evidence type="ECO:0000313" key="4">
    <source>
        <dbReference type="Proteomes" id="UP000268652"/>
    </source>
</evidence>
<dbReference type="InterPro" id="IPR010985">
    <property type="entry name" value="Ribbon_hlx_hlx"/>
</dbReference>
<accession>A0A3A9W3J4</accession>
<evidence type="ECO:0000313" key="3">
    <source>
        <dbReference type="EMBL" id="RKN20786.1"/>
    </source>
</evidence>
<gene>
    <name evidence="3" type="ORF">D7318_17665</name>
    <name evidence="2" type="ORF">D7319_17255</name>
</gene>
<dbReference type="InterPro" id="IPR013321">
    <property type="entry name" value="Arc_rbn_hlx_hlx"/>
</dbReference>
<evidence type="ECO:0000313" key="5">
    <source>
        <dbReference type="Proteomes" id="UP000275024"/>
    </source>
</evidence>
<proteinExistence type="predicted"/>
<dbReference type="OrthoDB" id="8907023at2"/>
<protein>
    <submittedName>
        <fullName evidence="2">Arc family DNA-binding protein</fullName>
    </submittedName>
</protein>
<dbReference type="InterPro" id="IPR005569">
    <property type="entry name" value="Arc_DNA-bd_dom"/>
</dbReference>
<sequence length="65" mass="7430">MNLRLPDEVQEALKQRAEEEGRSMHAIVVQAVERYLVEEADRATVRKLGAKYAAKHADLLRRLGE</sequence>
<dbReference type="Gene3D" id="1.10.1220.10">
    <property type="entry name" value="Met repressor-like"/>
    <property type="match status" value="1"/>
</dbReference>
<dbReference type="AlphaFoldDB" id="A0A3A9W3J4"/>
<dbReference type="EMBL" id="RBDX01000013">
    <property type="protein sequence ID" value="RKN07825.1"/>
    <property type="molecule type" value="Genomic_DNA"/>
</dbReference>
<keyword evidence="2" id="KW-0238">DNA-binding</keyword>
<dbReference type="RefSeq" id="WP_120698073.1">
    <property type="nucleotide sequence ID" value="NZ_RBDX01000013.1"/>
</dbReference>
<dbReference type="EMBL" id="RBDY01000012">
    <property type="protein sequence ID" value="RKN20786.1"/>
    <property type="molecule type" value="Genomic_DNA"/>
</dbReference>
<dbReference type="GO" id="GO:0006355">
    <property type="term" value="P:regulation of DNA-templated transcription"/>
    <property type="evidence" value="ECO:0007669"/>
    <property type="project" value="InterPro"/>
</dbReference>
<evidence type="ECO:0000259" key="1">
    <source>
        <dbReference type="Pfam" id="PF03869"/>
    </source>
</evidence>
<evidence type="ECO:0000313" key="2">
    <source>
        <dbReference type="EMBL" id="RKN07825.1"/>
    </source>
</evidence>
<dbReference type="Pfam" id="PF03869">
    <property type="entry name" value="Arc"/>
    <property type="match status" value="1"/>
</dbReference>
<dbReference type="GO" id="GO:0003677">
    <property type="term" value="F:DNA binding"/>
    <property type="evidence" value="ECO:0007669"/>
    <property type="project" value="UniProtKB-KW"/>
</dbReference>
<feature type="domain" description="Arc-like DNA binding" evidence="1">
    <location>
        <begin position="2"/>
        <end position="39"/>
    </location>
</feature>